<name>A0ABS2GVT4_9BURK</name>
<gene>
    <name evidence="9" type="ORF">H5985_06190</name>
</gene>
<evidence type="ECO:0000256" key="1">
    <source>
        <dbReference type="ARBA" id="ARBA00004651"/>
    </source>
</evidence>
<evidence type="ECO:0000256" key="5">
    <source>
        <dbReference type="ARBA" id="ARBA00022989"/>
    </source>
</evidence>
<evidence type="ECO:0000256" key="2">
    <source>
        <dbReference type="ARBA" id="ARBA00022475"/>
    </source>
</evidence>
<dbReference type="PANTHER" id="PTHR14969:SF62">
    <property type="entry name" value="DECAPRENYLPHOSPHORYL-5-PHOSPHORIBOSE PHOSPHATASE RV3807C-RELATED"/>
    <property type="match status" value="1"/>
</dbReference>
<dbReference type="EMBL" id="JACJKX010000010">
    <property type="protein sequence ID" value="MBM6928856.1"/>
    <property type="molecule type" value="Genomic_DNA"/>
</dbReference>
<feature type="transmembrane region" description="Helical" evidence="7">
    <location>
        <begin position="76"/>
        <end position="94"/>
    </location>
</feature>
<feature type="domain" description="Phosphatidic acid phosphatase type 2/haloperoxidase" evidence="8">
    <location>
        <begin position="30"/>
        <end position="140"/>
    </location>
</feature>
<keyword evidence="2" id="KW-1003">Cell membrane</keyword>
<dbReference type="InterPro" id="IPR036938">
    <property type="entry name" value="PAP2/HPO_sf"/>
</dbReference>
<evidence type="ECO:0000256" key="7">
    <source>
        <dbReference type="SAM" id="Phobius"/>
    </source>
</evidence>
<feature type="transmembrane region" description="Helical" evidence="7">
    <location>
        <begin position="31"/>
        <end position="49"/>
    </location>
</feature>
<feature type="transmembrane region" description="Helical" evidence="7">
    <location>
        <begin position="6"/>
        <end position="24"/>
    </location>
</feature>
<dbReference type="PANTHER" id="PTHR14969">
    <property type="entry name" value="SPHINGOSINE-1-PHOSPHATE PHOSPHOHYDROLASE"/>
    <property type="match status" value="1"/>
</dbReference>
<keyword evidence="10" id="KW-1185">Reference proteome</keyword>
<feature type="transmembrane region" description="Helical" evidence="7">
    <location>
        <begin position="125"/>
        <end position="144"/>
    </location>
</feature>
<dbReference type="SUPFAM" id="SSF48317">
    <property type="entry name" value="Acid phosphatase/Vanadium-dependent haloperoxidase"/>
    <property type="match status" value="1"/>
</dbReference>
<evidence type="ECO:0000256" key="4">
    <source>
        <dbReference type="ARBA" id="ARBA00022801"/>
    </source>
</evidence>
<dbReference type="InterPro" id="IPR000326">
    <property type="entry name" value="PAP2/HPO"/>
</dbReference>
<feature type="transmembrane region" description="Helical" evidence="7">
    <location>
        <begin position="101"/>
        <end position="119"/>
    </location>
</feature>
<keyword evidence="5 7" id="KW-1133">Transmembrane helix</keyword>
<accession>A0ABS2GVT4</accession>
<evidence type="ECO:0000313" key="10">
    <source>
        <dbReference type="Proteomes" id="UP000777002"/>
    </source>
</evidence>
<comment type="caution">
    <text evidence="9">The sequence shown here is derived from an EMBL/GenBank/DDBJ whole genome shotgun (WGS) entry which is preliminary data.</text>
</comment>
<keyword evidence="6 7" id="KW-0472">Membrane</keyword>
<evidence type="ECO:0000259" key="8">
    <source>
        <dbReference type="SMART" id="SM00014"/>
    </source>
</evidence>
<proteinExistence type="predicted"/>
<dbReference type="Pfam" id="PF01569">
    <property type="entry name" value="PAP2"/>
    <property type="match status" value="1"/>
</dbReference>
<keyword evidence="4" id="KW-0378">Hydrolase</keyword>
<dbReference type="RefSeq" id="WP_205050447.1">
    <property type="nucleotide sequence ID" value="NZ_JACJKX010000010.1"/>
</dbReference>
<dbReference type="Proteomes" id="UP000777002">
    <property type="component" value="Unassembled WGS sequence"/>
</dbReference>
<sequence>MLFISTLGNVGAIWIALAALLLIISGFRRSGLAVSFALLIDFVTVNLILKPLVGRDRPCDLSVPEDMLLACLSDHSFPSGHTAAAFAAATALFLCHKKAGLFALCLAFLMGFSRLYLFVHYPSDVIAGALLGIVFGFVGYHLAFKRHKKAPIR</sequence>
<comment type="subcellular location">
    <subcellularLocation>
        <location evidence="1">Cell membrane</location>
        <topology evidence="1">Multi-pass membrane protein</topology>
    </subcellularLocation>
</comment>
<evidence type="ECO:0000313" key="9">
    <source>
        <dbReference type="EMBL" id="MBM6928856.1"/>
    </source>
</evidence>
<dbReference type="Gene3D" id="1.20.144.10">
    <property type="entry name" value="Phosphatidic acid phosphatase type 2/haloperoxidase"/>
    <property type="match status" value="1"/>
</dbReference>
<keyword evidence="3 7" id="KW-0812">Transmembrane</keyword>
<dbReference type="SMART" id="SM00014">
    <property type="entry name" value="acidPPc"/>
    <property type="match status" value="1"/>
</dbReference>
<reference evidence="9 10" key="1">
    <citation type="journal article" date="2021" name="Sci. Rep.">
        <title>The distribution of antibiotic resistance genes in chicken gut microbiota commensals.</title>
        <authorList>
            <person name="Juricova H."/>
            <person name="Matiasovicova J."/>
            <person name="Kubasova T."/>
            <person name="Cejkova D."/>
            <person name="Rychlik I."/>
        </authorList>
    </citation>
    <scope>NUCLEOTIDE SEQUENCE [LARGE SCALE GENOMIC DNA]</scope>
    <source>
        <strain evidence="9 10">An562</strain>
    </source>
</reference>
<evidence type="ECO:0000256" key="3">
    <source>
        <dbReference type="ARBA" id="ARBA00022692"/>
    </source>
</evidence>
<protein>
    <submittedName>
        <fullName evidence="9">Phosphatase PAP2 family protein</fullName>
    </submittedName>
</protein>
<evidence type="ECO:0000256" key="6">
    <source>
        <dbReference type="ARBA" id="ARBA00023136"/>
    </source>
</evidence>
<organism evidence="9 10">
    <name type="scientific">Parasutterella secunda</name>
    <dbReference type="NCBI Taxonomy" id="626947"/>
    <lineage>
        <taxon>Bacteria</taxon>
        <taxon>Pseudomonadati</taxon>
        <taxon>Pseudomonadota</taxon>
        <taxon>Betaproteobacteria</taxon>
        <taxon>Burkholderiales</taxon>
        <taxon>Sutterellaceae</taxon>
        <taxon>Parasutterella</taxon>
    </lineage>
</organism>